<dbReference type="EMBL" id="JRYO01000071">
    <property type="protein sequence ID" value="KHE93194.1"/>
    <property type="molecule type" value="Genomic_DNA"/>
</dbReference>
<keyword evidence="2" id="KW-0732">Signal</keyword>
<evidence type="ECO:0000259" key="5">
    <source>
        <dbReference type="Pfam" id="PF00263"/>
    </source>
</evidence>
<dbReference type="InterPro" id="IPR001775">
    <property type="entry name" value="GspD/PilQ"/>
</dbReference>
<dbReference type="GO" id="GO:0009306">
    <property type="term" value="P:protein secretion"/>
    <property type="evidence" value="ECO:0007669"/>
    <property type="project" value="InterPro"/>
</dbReference>
<comment type="caution">
    <text evidence="6">The sequence shown here is derived from an EMBL/GenBank/DDBJ whole genome shotgun (WGS) entry which is preliminary data.</text>
</comment>
<evidence type="ECO:0000256" key="2">
    <source>
        <dbReference type="ARBA" id="ARBA00022729"/>
    </source>
</evidence>
<protein>
    <submittedName>
        <fullName evidence="6">General secretion pathway protein D</fullName>
    </submittedName>
</protein>
<dbReference type="GO" id="GO:0015627">
    <property type="term" value="C:type II protein secretion system complex"/>
    <property type="evidence" value="ECO:0007669"/>
    <property type="project" value="TreeGrafter"/>
</dbReference>
<dbReference type="PANTHER" id="PTHR30332:SF24">
    <property type="entry name" value="SECRETIN GSPD-RELATED"/>
    <property type="match status" value="1"/>
</dbReference>
<evidence type="ECO:0000313" key="6">
    <source>
        <dbReference type="EMBL" id="KHE93194.1"/>
    </source>
</evidence>
<accession>A0A0B0EKT8</accession>
<dbReference type="PANTHER" id="PTHR30332">
    <property type="entry name" value="PROBABLE GENERAL SECRETION PATHWAY PROTEIN D"/>
    <property type="match status" value="1"/>
</dbReference>
<dbReference type="InterPro" id="IPR050810">
    <property type="entry name" value="Bact_Secretion_Sys_Channel"/>
</dbReference>
<reference evidence="6 7" key="1">
    <citation type="submission" date="2014-10" db="EMBL/GenBank/DDBJ databases">
        <title>Draft genome of anammox bacterium scalindua brodae, obtained using differential coverage binning of sequence data from two enrichment reactors.</title>
        <authorList>
            <person name="Speth D.R."/>
            <person name="Russ L."/>
            <person name="Kartal B."/>
            <person name="Op den Camp H.J."/>
            <person name="Dutilh B.E."/>
            <person name="Jetten M.S."/>
        </authorList>
    </citation>
    <scope>NUCLEOTIDE SEQUENCE [LARGE SCALE GENOMIC DNA]</scope>
    <source>
        <strain evidence="6">RU1</strain>
    </source>
</reference>
<evidence type="ECO:0000256" key="4">
    <source>
        <dbReference type="RuleBase" id="RU004003"/>
    </source>
</evidence>
<proteinExistence type="inferred from homology"/>
<comment type="similarity">
    <text evidence="4">Belongs to the bacterial secretin family.</text>
</comment>
<keyword evidence="3" id="KW-0472">Membrane</keyword>
<evidence type="ECO:0000256" key="3">
    <source>
        <dbReference type="ARBA" id="ARBA00023136"/>
    </source>
</evidence>
<gene>
    <name evidence="6" type="primary">pulD_1</name>
    <name evidence="6" type="ORF">SCABRO_01113</name>
</gene>
<comment type="subcellular location">
    <subcellularLocation>
        <location evidence="1">Membrane</location>
    </subcellularLocation>
</comment>
<dbReference type="AlphaFoldDB" id="A0A0B0EKT8"/>
<dbReference type="Gene3D" id="3.30.1370.130">
    <property type="match status" value="1"/>
</dbReference>
<evidence type="ECO:0000313" key="7">
    <source>
        <dbReference type="Proteomes" id="UP000030652"/>
    </source>
</evidence>
<dbReference type="Proteomes" id="UP000030652">
    <property type="component" value="Unassembled WGS sequence"/>
</dbReference>
<evidence type="ECO:0000256" key="1">
    <source>
        <dbReference type="ARBA" id="ARBA00004370"/>
    </source>
</evidence>
<dbReference type="PRINTS" id="PR00811">
    <property type="entry name" value="BCTERIALGSPD"/>
</dbReference>
<name>A0A0B0EKT8_9BACT</name>
<organism evidence="6 7">
    <name type="scientific">Candidatus Scalindua brodae</name>
    <dbReference type="NCBI Taxonomy" id="237368"/>
    <lineage>
        <taxon>Bacteria</taxon>
        <taxon>Pseudomonadati</taxon>
        <taxon>Planctomycetota</taxon>
        <taxon>Candidatus Brocadiia</taxon>
        <taxon>Candidatus Brocadiales</taxon>
        <taxon>Candidatus Scalinduaceae</taxon>
        <taxon>Candidatus Scalindua</taxon>
    </lineage>
</organism>
<dbReference type="Pfam" id="PF00263">
    <property type="entry name" value="Secretin"/>
    <property type="match status" value="1"/>
</dbReference>
<dbReference type="eggNOG" id="COG4796">
    <property type="taxonomic scope" value="Bacteria"/>
</dbReference>
<dbReference type="InterPro" id="IPR004846">
    <property type="entry name" value="T2SS/T3SS_dom"/>
</dbReference>
<feature type="domain" description="Type II/III secretion system secretin-like" evidence="5">
    <location>
        <begin position="358"/>
        <end position="514"/>
    </location>
</feature>
<sequence>MNGRKNQHIDQFLNNKIMRIFSPLNLITETLHDAACKQNIFRMFVTGIAVFAFLQGCADYKYMHKNTQDASLKLDVTKRIPLVTDRNDHPLDLNVGDRMLLIPDASGKINGEEEEPLYRFRAKGIPIVTALDLFAHSHDLNIITSPEITGMVTVDFKDLPFEKAMEVILDAHGYYWSKEGNLIRVFKYETKMFIVDYLRLIREGKGSSQASLASSASNQSGGITIQQSDTIKFWEDIAAQLKGLLSDEGRITINRMSGTIHVTDSHKYVMHISDYINSITESIKRQVEINVKIMEVSLNDEFSLGIDWDLLIKRIFSLDTVSLAASTSIPFPFGGVTPKLRTISLGLNSTNFSAVIDALREQGELNVISRPSIRVMNNQPALIKVGTEIPFFNQTTTVGTAGSGNTITEEIRFITEGLVLSITPQISEGGLIILDVTPIISRLVDTATSNLGSTAPVMDVKQSTTVVQLRDGEMVTIGGLIQDSDSQTKRKIPVLGDVPLVGHMFKGRFTMKKKK</sequence>